<name>A0A848FBP6_9BURK</name>
<dbReference type="PANTHER" id="PTHR33362:SF5">
    <property type="entry name" value="C4-DICARBOXYLATE TRAP TRANSPORTER LARGE PERMEASE PROTEIN DCTM"/>
    <property type="match status" value="1"/>
</dbReference>
<comment type="function">
    <text evidence="7">Part of the tripartite ATP-independent periplasmic (TRAP) transport system.</text>
</comment>
<feature type="transmembrane region" description="Helical" evidence="7">
    <location>
        <begin position="326"/>
        <end position="354"/>
    </location>
</feature>
<keyword evidence="2" id="KW-1003">Cell membrane</keyword>
<keyword evidence="3 7" id="KW-0997">Cell inner membrane</keyword>
<evidence type="ECO:0000313" key="10">
    <source>
        <dbReference type="Proteomes" id="UP000574067"/>
    </source>
</evidence>
<evidence type="ECO:0000256" key="7">
    <source>
        <dbReference type="RuleBase" id="RU369079"/>
    </source>
</evidence>
<feature type="transmembrane region" description="Helical" evidence="7">
    <location>
        <begin position="366"/>
        <end position="391"/>
    </location>
</feature>
<feature type="transmembrane region" description="Helical" evidence="7">
    <location>
        <begin position="221"/>
        <end position="240"/>
    </location>
</feature>
<dbReference type="GO" id="GO:0005886">
    <property type="term" value="C:plasma membrane"/>
    <property type="evidence" value="ECO:0007669"/>
    <property type="project" value="UniProtKB-SubCell"/>
</dbReference>
<comment type="similarity">
    <text evidence="7">Belongs to the TRAP transporter large permease family.</text>
</comment>
<gene>
    <name evidence="9" type="ORF">HHL10_17305</name>
</gene>
<evidence type="ECO:0000313" key="9">
    <source>
        <dbReference type="EMBL" id="NML16742.1"/>
    </source>
</evidence>
<evidence type="ECO:0000259" key="8">
    <source>
        <dbReference type="Pfam" id="PF06808"/>
    </source>
</evidence>
<evidence type="ECO:0000256" key="4">
    <source>
        <dbReference type="ARBA" id="ARBA00022692"/>
    </source>
</evidence>
<keyword evidence="5 7" id="KW-1133">Transmembrane helix</keyword>
<dbReference type="InterPro" id="IPR004681">
    <property type="entry name" value="TRAP_DctM"/>
</dbReference>
<proteinExistence type="inferred from homology"/>
<evidence type="ECO:0000256" key="3">
    <source>
        <dbReference type="ARBA" id="ARBA00022519"/>
    </source>
</evidence>
<reference evidence="9 10" key="1">
    <citation type="submission" date="2020-04" db="EMBL/GenBank/DDBJ databases">
        <title>Azohydromonas sp. isolated from soil.</title>
        <authorList>
            <person name="Dahal R.H."/>
        </authorList>
    </citation>
    <scope>NUCLEOTIDE SEQUENCE [LARGE SCALE GENOMIC DNA]</scope>
    <source>
        <strain evidence="9 10">G-1-1-14</strain>
    </source>
</reference>
<feature type="transmembrane region" description="Helical" evidence="7">
    <location>
        <begin position="176"/>
        <end position="201"/>
    </location>
</feature>
<feature type="transmembrane region" description="Helical" evidence="7">
    <location>
        <begin position="142"/>
        <end position="164"/>
    </location>
</feature>
<dbReference type="GO" id="GO:0022857">
    <property type="term" value="F:transmembrane transporter activity"/>
    <property type="evidence" value="ECO:0007669"/>
    <property type="project" value="UniProtKB-UniRule"/>
</dbReference>
<feature type="transmembrane region" description="Helical" evidence="7">
    <location>
        <begin position="97"/>
        <end position="122"/>
    </location>
</feature>
<feature type="transmembrane region" description="Helical" evidence="7">
    <location>
        <begin position="252"/>
        <end position="271"/>
    </location>
</feature>
<comment type="subcellular location">
    <subcellularLocation>
        <location evidence="1 7">Cell inner membrane</location>
        <topology evidence="1 7">Multi-pass membrane protein</topology>
    </subcellularLocation>
</comment>
<organism evidence="9 10">
    <name type="scientific">Azohydromonas caseinilytica</name>
    <dbReference type="NCBI Taxonomy" id="2728836"/>
    <lineage>
        <taxon>Bacteria</taxon>
        <taxon>Pseudomonadati</taxon>
        <taxon>Pseudomonadota</taxon>
        <taxon>Betaproteobacteria</taxon>
        <taxon>Burkholderiales</taxon>
        <taxon>Sphaerotilaceae</taxon>
        <taxon>Azohydromonas</taxon>
    </lineage>
</organism>
<evidence type="ECO:0000256" key="5">
    <source>
        <dbReference type="ARBA" id="ARBA00022989"/>
    </source>
</evidence>
<comment type="caution">
    <text evidence="9">The sequence shown here is derived from an EMBL/GenBank/DDBJ whole genome shotgun (WGS) entry which is preliminary data.</text>
</comment>
<feature type="transmembrane region" description="Helical" evidence="7">
    <location>
        <begin position="412"/>
        <end position="433"/>
    </location>
</feature>
<dbReference type="AlphaFoldDB" id="A0A848FBP6"/>
<protein>
    <recommendedName>
        <fullName evidence="7">TRAP transporter large permease protein</fullName>
    </recommendedName>
</protein>
<dbReference type="PIRSF" id="PIRSF006066">
    <property type="entry name" value="HI0050"/>
    <property type="match status" value="1"/>
</dbReference>
<keyword evidence="10" id="KW-1185">Reference proteome</keyword>
<keyword evidence="7" id="KW-0813">Transport</keyword>
<feature type="transmembrane region" description="Helical" evidence="7">
    <location>
        <begin position="283"/>
        <end position="305"/>
    </location>
</feature>
<dbReference type="RefSeq" id="WP_169161643.1">
    <property type="nucleotide sequence ID" value="NZ_JABBFW010000012.1"/>
</dbReference>
<keyword evidence="4 7" id="KW-0812">Transmembrane</keyword>
<dbReference type="EMBL" id="JABBFW010000012">
    <property type="protein sequence ID" value="NML16742.1"/>
    <property type="molecule type" value="Genomic_DNA"/>
</dbReference>
<feature type="domain" description="TRAP C4-dicarboxylate transport system permease DctM subunit" evidence="8">
    <location>
        <begin position="12"/>
        <end position="429"/>
    </location>
</feature>
<sequence>MDWMQSLLLMMGSVVLLMLLGMPVAVAFLSANVAGAWVFMGGLAGVDQLARNSIASVLTFALTPIPLFVLMGEVLFQTGLAIKVIEGFDRLIHRVPARLSVVSVVAGTAFSAISGSTIATTAMLGRSMSPVMLEKKYHPSLAMGPIIAIGGVDMLIPPSALIVLLGSLSNISITKLLFAGILPGVILAASFVAYIVLVAWLRPGMAPADDDAPRLHGWQKWRPFVLYVLPLLTIFGVVVGAMTGGIATPTEAAALGAAATVLLAAAFRALTWRNLLEALKGTVHVSGIILFIIVGATAFSQVLGFSGATNGFLSVVSSYELSPMALVVVMMLILLVLGCFVDQISMMLLTLPFFMPLVSGAGIDQVWFGVLFLIAMQLGLMTPPFGLLLFTMKGVAPGWITMRQVFASAMPYVLLGLLMLVAVFFIPAIATWLPGRLG</sequence>
<dbReference type="InterPro" id="IPR010656">
    <property type="entry name" value="DctM"/>
</dbReference>
<keyword evidence="6 7" id="KW-0472">Membrane</keyword>
<dbReference type="Proteomes" id="UP000574067">
    <property type="component" value="Unassembled WGS sequence"/>
</dbReference>
<feature type="transmembrane region" description="Helical" evidence="7">
    <location>
        <begin position="7"/>
        <end position="34"/>
    </location>
</feature>
<dbReference type="PANTHER" id="PTHR33362">
    <property type="entry name" value="SIALIC ACID TRAP TRANSPORTER PERMEASE PROTEIN SIAT-RELATED"/>
    <property type="match status" value="1"/>
</dbReference>
<dbReference type="Pfam" id="PF06808">
    <property type="entry name" value="DctM"/>
    <property type="match status" value="1"/>
</dbReference>
<feature type="transmembrane region" description="Helical" evidence="7">
    <location>
        <begin position="54"/>
        <end position="76"/>
    </location>
</feature>
<accession>A0A848FBP6</accession>
<evidence type="ECO:0000256" key="1">
    <source>
        <dbReference type="ARBA" id="ARBA00004429"/>
    </source>
</evidence>
<comment type="subunit">
    <text evidence="7">The complex comprises the extracytoplasmic solute receptor protein and the two transmembrane proteins.</text>
</comment>
<dbReference type="NCBIfam" id="TIGR00786">
    <property type="entry name" value="dctM"/>
    <property type="match status" value="1"/>
</dbReference>
<evidence type="ECO:0000256" key="2">
    <source>
        <dbReference type="ARBA" id="ARBA00022475"/>
    </source>
</evidence>
<evidence type="ECO:0000256" key="6">
    <source>
        <dbReference type="ARBA" id="ARBA00023136"/>
    </source>
</evidence>